<organism evidence="4 5">
    <name type="scientific">Methylocystis heyeri</name>
    <dbReference type="NCBI Taxonomy" id="391905"/>
    <lineage>
        <taxon>Bacteria</taxon>
        <taxon>Pseudomonadati</taxon>
        <taxon>Pseudomonadota</taxon>
        <taxon>Alphaproteobacteria</taxon>
        <taxon>Hyphomicrobiales</taxon>
        <taxon>Methylocystaceae</taxon>
        <taxon>Methylocystis</taxon>
    </lineage>
</organism>
<dbReference type="OrthoDB" id="8448699at2"/>
<evidence type="ECO:0000259" key="3">
    <source>
        <dbReference type="Pfam" id="PF03724"/>
    </source>
</evidence>
<dbReference type="EMBL" id="CP046052">
    <property type="protein sequence ID" value="QGM46890.1"/>
    <property type="molecule type" value="Genomic_DNA"/>
</dbReference>
<name>A0A6B8KJV6_9HYPH</name>
<dbReference type="KEGG" id="mhey:H2LOC_014970"/>
<dbReference type="Gene3D" id="2.40.128.270">
    <property type="match status" value="1"/>
</dbReference>
<evidence type="ECO:0000313" key="5">
    <source>
        <dbReference type="Proteomes" id="UP000309061"/>
    </source>
</evidence>
<protein>
    <submittedName>
        <fullName evidence="4">META domain-containing protein</fullName>
    </submittedName>
</protein>
<proteinExistence type="predicted"/>
<dbReference type="Proteomes" id="UP000309061">
    <property type="component" value="Chromosome"/>
</dbReference>
<reference evidence="4 5" key="1">
    <citation type="submission" date="2019-11" db="EMBL/GenBank/DDBJ databases">
        <title>The genome sequence of Methylocystis heyeri.</title>
        <authorList>
            <person name="Oshkin I.Y."/>
            <person name="Miroshnikov K."/>
            <person name="Dedysh S.N."/>
        </authorList>
    </citation>
    <scope>NUCLEOTIDE SEQUENCE [LARGE SCALE GENOMIC DNA]</scope>
    <source>
        <strain evidence="4 5">H2</strain>
    </source>
</reference>
<accession>A0A6B8KJV6</accession>
<keyword evidence="2" id="KW-0732">Signal</keyword>
<feature type="chain" id="PRO_5025593456" evidence="2">
    <location>
        <begin position="24"/>
        <end position="160"/>
    </location>
</feature>
<feature type="signal peptide" evidence="2">
    <location>
        <begin position="1"/>
        <end position="23"/>
    </location>
</feature>
<dbReference type="InterPro" id="IPR005184">
    <property type="entry name" value="DUF306_Meta_HslJ"/>
</dbReference>
<evidence type="ECO:0000256" key="1">
    <source>
        <dbReference type="SAM" id="MobiDB-lite"/>
    </source>
</evidence>
<dbReference type="RefSeq" id="WP_136497778.1">
    <property type="nucleotide sequence ID" value="NZ_CP046052.1"/>
</dbReference>
<sequence>MKKLPTALAALACVLVFSFPAEAKKNKPAQDDQGQQKDENAESGAIPRYQPFPHNQSFTLTDINGKAPPKEIWLRIDSTGRATGSSGCKNFSGIFVIGPNRLGPRAMPAFTELTCDQSAQAYEREFWGILLSGPYWDTKGDDLIMKAFKGGGSMRFTRSM</sequence>
<gene>
    <name evidence="4" type="ORF">H2LOC_014970</name>
</gene>
<dbReference type="AlphaFoldDB" id="A0A6B8KJV6"/>
<evidence type="ECO:0000256" key="2">
    <source>
        <dbReference type="SAM" id="SignalP"/>
    </source>
</evidence>
<feature type="region of interest" description="Disordered" evidence="1">
    <location>
        <begin position="24"/>
        <end position="54"/>
    </location>
</feature>
<dbReference type="InterPro" id="IPR038670">
    <property type="entry name" value="HslJ-like_sf"/>
</dbReference>
<dbReference type="Pfam" id="PF03724">
    <property type="entry name" value="META"/>
    <property type="match status" value="1"/>
</dbReference>
<feature type="compositionally biased region" description="Basic and acidic residues" evidence="1">
    <location>
        <begin position="24"/>
        <end position="40"/>
    </location>
</feature>
<feature type="domain" description="DUF306" evidence="3">
    <location>
        <begin position="55"/>
        <end position="156"/>
    </location>
</feature>
<evidence type="ECO:0000313" key="4">
    <source>
        <dbReference type="EMBL" id="QGM46890.1"/>
    </source>
</evidence>
<keyword evidence="5" id="KW-1185">Reference proteome</keyword>